<feature type="region of interest" description="Disordered" evidence="6">
    <location>
        <begin position="42"/>
        <end position="80"/>
    </location>
</feature>
<evidence type="ECO:0000256" key="4">
    <source>
        <dbReference type="ARBA" id="ARBA00023306"/>
    </source>
</evidence>
<evidence type="ECO:0000256" key="3">
    <source>
        <dbReference type="ARBA" id="ARBA00022737"/>
    </source>
</evidence>
<dbReference type="GeneID" id="90037765"/>
<feature type="repeat" description="WD" evidence="5">
    <location>
        <begin position="455"/>
        <end position="488"/>
    </location>
</feature>
<evidence type="ECO:0000256" key="1">
    <source>
        <dbReference type="ARBA" id="ARBA00006445"/>
    </source>
</evidence>
<evidence type="ECO:0000256" key="2">
    <source>
        <dbReference type="ARBA" id="ARBA00022574"/>
    </source>
</evidence>
<evidence type="ECO:0000313" key="8">
    <source>
        <dbReference type="EMBL" id="KAK7206242.1"/>
    </source>
</evidence>
<reference evidence="8 9" key="1">
    <citation type="submission" date="2024-03" db="EMBL/GenBank/DDBJ databases">
        <title>Genome-scale model development and genomic sequencing of the oleaginous clade Lipomyces.</title>
        <authorList>
            <consortium name="Lawrence Berkeley National Laboratory"/>
            <person name="Czajka J.J."/>
            <person name="Han Y."/>
            <person name="Kim J."/>
            <person name="Mondo S.J."/>
            <person name="Hofstad B.A."/>
            <person name="Robles A."/>
            <person name="Haridas S."/>
            <person name="Riley R."/>
            <person name="LaButti K."/>
            <person name="Pangilinan J."/>
            <person name="Andreopoulos W."/>
            <person name="Lipzen A."/>
            <person name="Yan J."/>
            <person name="Wang M."/>
            <person name="Ng V."/>
            <person name="Grigoriev I.V."/>
            <person name="Spatafora J.W."/>
            <person name="Magnuson J.K."/>
            <person name="Baker S.E."/>
            <person name="Pomraning K.R."/>
        </authorList>
    </citation>
    <scope>NUCLEOTIDE SEQUENCE [LARGE SCALE GENOMIC DNA]</scope>
    <source>
        <strain evidence="8 9">Phaff 52-87</strain>
    </source>
</reference>
<dbReference type="InterPro" id="IPR019775">
    <property type="entry name" value="WD40_repeat_CS"/>
</dbReference>
<dbReference type="SUPFAM" id="SSF50998">
    <property type="entry name" value="Quinoprotein alcohol dehydrogenase-like"/>
    <property type="match status" value="1"/>
</dbReference>
<dbReference type="CDD" id="cd00200">
    <property type="entry name" value="WD40"/>
    <property type="match status" value="1"/>
</dbReference>
<feature type="region of interest" description="Disordered" evidence="6">
    <location>
        <begin position="93"/>
        <end position="153"/>
    </location>
</feature>
<evidence type="ECO:0000256" key="6">
    <source>
        <dbReference type="SAM" id="MobiDB-lite"/>
    </source>
</evidence>
<feature type="region of interest" description="Disordered" evidence="6">
    <location>
        <begin position="1"/>
        <end position="29"/>
    </location>
</feature>
<dbReference type="Gene3D" id="2.130.10.10">
    <property type="entry name" value="YVTN repeat-like/Quinoprotein amine dehydrogenase"/>
    <property type="match status" value="1"/>
</dbReference>
<dbReference type="InterPro" id="IPR056150">
    <property type="entry name" value="WD40_CDC20-Fz"/>
</dbReference>
<protein>
    <submittedName>
        <fullName evidence="8">Quinon protein alcohol dehydrogenase-like superfamily</fullName>
    </submittedName>
</protein>
<feature type="repeat" description="WD" evidence="5">
    <location>
        <begin position="325"/>
        <end position="357"/>
    </location>
</feature>
<feature type="compositionally biased region" description="Polar residues" evidence="6">
    <location>
        <begin position="129"/>
        <end position="153"/>
    </location>
</feature>
<evidence type="ECO:0000259" key="7">
    <source>
        <dbReference type="Pfam" id="PF24807"/>
    </source>
</evidence>
<keyword evidence="9" id="KW-1185">Reference proteome</keyword>
<gene>
    <name evidence="8" type="ORF">BZA70DRAFT_276123</name>
</gene>
<dbReference type="EMBL" id="JBBJBU010000003">
    <property type="protein sequence ID" value="KAK7206242.1"/>
    <property type="molecule type" value="Genomic_DNA"/>
</dbReference>
<dbReference type="PROSITE" id="PS00678">
    <property type="entry name" value="WD_REPEATS_1"/>
    <property type="match status" value="1"/>
</dbReference>
<keyword evidence="4" id="KW-0131">Cell cycle</keyword>
<dbReference type="PROSITE" id="PS50082">
    <property type="entry name" value="WD_REPEATS_2"/>
    <property type="match status" value="3"/>
</dbReference>
<dbReference type="PANTHER" id="PTHR19918:SF1">
    <property type="entry name" value="FIZZY-RELATED PROTEIN HOMOLOG"/>
    <property type="match status" value="1"/>
</dbReference>
<sequence>MPPDEGRNDPLSPFLPGSTERLSASPHRKRIRVAYSDRYIPNRDSVNLQAGFSLKPESSATDERVPSRSSENELDSQRIEEANRTFTEVLRSELFGDEVPSSEPGRTPPSLGAEYSASGSVTPPRLHPSTPSTPSRNLFTFKSPSARRTPTKQLNGATLDVENEVFSLSPVRFQSQQMLLSPRKQLRSIPKVPFRVLDAPELADDFYLNLVDWSSSNILGVGLSRSVYLWNAVSGNVSKLCQLPENDAVTSLAWLQEGKYLAVGSHRGIVQIWDAEAERKLRTMDGHTSRAGSLAWRGHILSSGSRDKSILLRDVRESGSYFRRLTGHKQEICGLKWSNEDDKLASGGNDNKLFVWDSISDSPLLRFTEHVAAVKAIAWSPHQRGILASGGGTADQRIKFWNTMTGRQINEIDTGSQICNLVWSKNSNEVVSAHGYSQNQIAIWKYPSMRQVTALTGHTCRVLYLAISPDGQTIVSGAGDETLRFWNVFGKGRPEYREVTLLDVVPQLR</sequence>
<evidence type="ECO:0000313" key="9">
    <source>
        <dbReference type="Proteomes" id="UP001498771"/>
    </source>
</evidence>
<proteinExistence type="inferred from homology"/>
<dbReference type="InterPro" id="IPR011047">
    <property type="entry name" value="Quinoprotein_ADH-like_sf"/>
</dbReference>
<dbReference type="Proteomes" id="UP001498771">
    <property type="component" value="Unassembled WGS sequence"/>
</dbReference>
<name>A0ABR1F8T0_9ASCO</name>
<organism evidence="8 9">
    <name type="scientific">Myxozyma melibiosi</name>
    <dbReference type="NCBI Taxonomy" id="54550"/>
    <lineage>
        <taxon>Eukaryota</taxon>
        <taxon>Fungi</taxon>
        <taxon>Dikarya</taxon>
        <taxon>Ascomycota</taxon>
        <taxon>Saccharomycotina</taxon>
        <taxon>Lipomycetes</taxon>
        <taxon>Lipomycetales</taxon>
        <taxon>Lipomycetaceae</taxon>
        <taxon>Myxozyma</taxon>
    </lineage>
</organism>
<dbReference type="PANTHER" id="PTHR19918">
    <property type="entry name" value="CELL DIVISION CYCLE 20 CDC20 FIZZY -RELATED"/>
    <property type="match status" value="1"/>
</dbReference>
<evidence type="ECO:0000256" key="5">
    <source>
        <dbReference type="PROSITE-ProRule" id="PRU00221"/>
    </source>
</evidence>
<keyword evidence="3" id="KW-0677">Repeat</keyword>
<dbReference type="InterPro" id="IPR033010">
    <property type="entry name" value="Cdc20/Fizzy"/>
</dbReference>
<dbReference type="Pfam" id="PF24807">
    <property type="entry name" value="WD40_CDC20-Fz"/>
    <property type="match status" value="1"/>
</dbReference>
<comment type="caution">
    <text evidence="8">The sequence shown here is derived from an EMBL/GenBank/DDBJ whole genome shotgun (WGS) entry which is preliminary data.</text>
</comment>
<feature type="repeat" description="WD" evidence="5">
    <location>
        <begin position="242"/>
        <end position="283"/>
    </location>
</feature>
<comment type="similarity">
    <text evidence="1">Belongs to the WD repeat CDC20/Fizzy family.</text>
</comment>
<dbReference type="RefSeq" id="XP_064769275.1">
    <property type="nucleotide sequence ID" value="XM_064912253.1"/>
</dbReference>
<dbReference type="PROSITE" id="PS50294">
    <property type="entry name" value="WD_REPEATS_REGION"/>
    <property type="match status" value="2"/>
</dbReference>
<dbReference type="InterPro" id="IPR001680">
    <property type="entry name" value="WD40_rpt"/>
</dbReference>
<keyword evidence="2 5" id="KW-0853">WD repeat</keyword>
<dbReference type="SMART" id="SM00320">
    <property type="entry name" value="WD40"/>
    <property type="match status" value="7"/>
</dbReference>
<feature type="domain" description="CDC20/Fizzy WD40" evidence="7">
    <location>
        <begin position="197"/>
        <end position="486"/>
    </location>
</feature>
<accession>A0ABR1F8T0</accession>
<dbReference type="InterPro" id="IPR015943">
    <property type="entry name" value="WD40/YVTN_repeat-like_dom_sf"/>
</dbReference>